<evidence type="ECO:0000313" key="9">
    <source>
        <dbReference type="Proteomes" id="UP000009309"/>
    </source>
</evidence>
<dbReference type="Proteomes" id="UP000009309">
    <property type="component" value="Unassembled WGS sequence"/>
</dbReference>
<evidence type="ECO:0000313" key="8">
    <source>
        <dbReference type="EMBL" id="CCH56518.1"/>
    </source>
</evidence>
<organism evidence="8 9">
    <name type="scientific">Fibrisoma limi BUZ 3</name>
    <dbReference type="NCBI Taxonomy" id="1185876"/>
    <lineage>
        <taxon>Bacteria</taxon>
        <taxon>Pseudomonadati</taxon>
        <taxon>Bacteroidota</taxon>
        <taxon>Cytophagia</taxon>
        <taxon>Cytophagales</taxon>
        <taxon>Spirosomataceae</taxon>
        <taxon>Fibrisoma</taxon>
    </lineage>
</organism>
<gene>
    <name evidence="8" type="ORF">BN8_05863</name>
</gene>
<evidence type="ECO:0000259" key="7">
    <source>
        <dbReference type="PROSITE" id="PS50075"/>
    </source>
</evidence>
<comment type="caution">
    <text evidence="8">The sequence shown here is derived from an EMBL/GenBank/DDBJ whole genome shotgun (WGS) entry which is preliminary data.</text>
</comment>
<keyword evidence="1" id="KW-0596">Phosphopantetheine</keyword>
<dbReference type="InterPro" id="IPR003231">
    <property type="entry name" value="ACP"/>
</dbReference>
<protein>
    <recommendedName>
        <fullName evidence="7">Carrier domain-containing protein</fullName>
    </recommendedName>
</protein>
<dbReference type="PROSITE" id="PS50075">
    <property type="entry name" value="CARRIER"/>
    <property type="match status" value="1"/>
</dbReference>
<dbReference type="Pfam" id="PF00550">
    <property type="entry name" value="PP-binding"/>
    <property type="match status" value="1"/>
</dbReference>
<dbReference type="PANTHER" id="PTHR20863">
    <property type="entry name" value="ACYL CARRIER PROTEIN"/>
    <property type="match status" value="1"/>
</dbReference>
<keyword evidence="2" id="KW-0444">Lipid biosynthesis</keyword>
<evidence type="ECO:0000256" key="2">
    <source>
        <dbReference type="ARBA" id="ARBA00022516"/>
    </source>
</evidence>
<dbReference type="GO" id="GO:0016020">
    <property type="term" value="C:membrane"/>
    <property type="evidence" value="ECO:0007669"/>
    <property type="project" value="GOC"/>
</dbReference>
<keyword evidence="6" id="KW-0275">Fatty acid biosynthesis</keyword>
<keyword evidence="5" id="KW-0443">Lipid metabolism</keyword>
<proteinExistence type="predicted"/>
<dbReference type="GO" id="GO:0009245">
    <property type="term" value="P:lipid A biosynthetic process"/>
    <property type="evidence" value="ECO:0007669"/>
    <property type="project" value="TreeGrafter"/>
</dbReference>
<dbReference type="AlphaFoldDB" id="I2GRJ0"/>
<sequence>MSAITPDTHLVRDLGLDSLDVVDLIMQLEQTFGIRIPDQDYSLLGTFQDVVSYVHVATTSPRELPVA</sequence>
<evidence type="ECO:0000256" key="6">
    <source>
        <dbReference type="ARBA" id="ARBA00023160"/>
    </source>
</evidence>
<evidence type="ECO:0000256" key="4">
    <source>
        <dbReference type="ARBA" id="ARBA00022832"/>
    </source>
</evidence>
<evidence type="ECO:0000256" key="1">
    <source>
        <dbReference type="ARBA" id="ARBA00022450"/>
    </source>
</evidence>
<dbReference type="InterPro" id="IPR009081">
    <property type="entry name" value="PP-bd_ACP"/>
</dbReference>
<dbReference type="EMBL" id="CAIT01000009">
    <property type="protein sequence ID" value="CCH56518.1"/>
    <property type="molecule type" value="Genomic_DNA"/>
</dbReference>
<keyword evidence="4" id="KW-0276">Fatty acid metabolism</keyword>
<dbReference type="SUPFAM" id="SSF47336">
    <property type="entry name" value="ACP-like"/>
    <property type="match status" value="1"/>
</dbReference>
<dbReference type="GO" id="GO:0000035">
    <property type="term" value="F:acyl binding"/>
    <property type="evidence" value="ECO:0007669"/>
    <property type="project" value="TreeGrafter"/>
</dbReference>
<dbReference type="STRING" id="1185876.BN8_05863"/>
<dbReference type="InterPro" id="IPR006162">
    <property type="entry name" value="Ppantetheine_attach_site"/>
</dbReference>
<accession>I2GRJ0</accession>
<feature type="domain" description="Carrier" evidence="7">
    <location>
        <begin position="1"/>
        <end position="58"/>
    </location>
</feature>
<dbReference type="PROSITE" id="PS00012">
    <property type="entry name" value="PHOSPHOPANTETHEINE"/>
    <property type="match status" value="1"/>
</dbReference>
<evidence type="ECO:0000256" key="3">
    <source>
        <dbReference type="ARBA" id="ARBA00022553"/>
    </source>
</evidence>
<dbReference type="GO" id="GO:0005829">
    <property type="term" value="C:cytosol"/>
    <property type="evidence" value="ECO:0007669"/>
    <property type="project" value="TreeGrafter"/>
</dbReference>
<reference evidence="8 9" key="1">
    <citation type="journal article" date="2012" name="J. Bacteriol.">
        <title>Genome Sequence of the Filamentous Bacterium Fibrisoma limi BUZ 3T.</title>
        <authorList>
            <person name="Filippini M."/>
            <person name="Qi W."/>
            <person name="Jaenicke S."/>
            <person name="Goesmann A."/>
            <person name="Smits T.H."/>
            <person name="Bagheri H.C."/>
        </authorList>
    </citation>
    <scope>NUCLEOTIDE SEQUENCE [LARGE SCALE GENOMIC DNA]</scope>
    <source>
        <strain evidence="9">BUZ 3T</strain>
    </source>
</reference>
<dbReference type="InterPro" id="IPR036736">
    <property type="entry name" value="ACP-like_sf"/>
</dbReference>
<evidence type="ECO:0000256" key="5">
    <source>
        <dbReference type="ARBA" id="ARBA00023098"/>
    </source>
</evidence>
<name>I2GRJ0_9BACT</name>
<dbReference type="PANTHER" id="PTHR20863:SF76">
    <property type="entry name" value="CARRIER DOMAIN-CONTAINING PROTEIN"/>
    <property type="match status" value="1"/>
</dbReference>
<dbReference type="eggNOG" id="COG0236">
    <property type="taxonomic scope" value="Bacteria"/>
</dbReference>
<dbReference type="Gene3D" id="1.10.1200.10">
    <property type="entry name" value="ACP-like"/>
    <property type="match status" value="1"/>
</dbReference>
<keyword evidence="3" id="KW-0597">Phosphoprotein</keyword>
<dbReference type="GO" id="GO:0000036">
    <property type="term" value="F:acyl carrier activity"/>
    <property type="evidence" value="ECO:0007669"/>
    <property type="project" value="TreeGrafter"/>
</dbReference>
<keyword evidence="9" id="KW-1185">Reference proteome</keyword>